<evidence type="ECO:0000256" key="2">
    <source>
        <dbReference type="SAM" id="MobiDB-lite"/>
    </source>
</evidence>
<reference evidence="3 4" key="1">
    <citation type="submission" date="2018-11" db="EMBL/GenBank/DDBJ databases">
        <authorList>
            <consortium name="Pathogen Informatics"/>
        </authorList>
    </citation>
    <scope>NUCLEOTIDE SEQUENCE [LARGE SCALE GENOMIC DNA]</scope>
</reference>
<feature type="coiled-coil region" evidence="1">
    <location>
        <begin position="9"/>
        <end position="64"/>
    </location>
</feature>
<protein>
    <submittedName>
        <fullName evidence="3">Uncharacterized protein</fullName>
    </submittedName>
</protein>
<sequence length="108" mass="12999">MDRTLETFLTIQKRQLDDARNLQSKLKEELREEREQLRFSKKKEVELENRVKSLERVLRDVRATWEKPLKQSKILQFRPTITQRSIARKNKKTFGGQEERLEDANSVD</sequence>
<evidence type="ECO:0000313" key="4">
    <source>
        <dbReference type="Proteomes" id="UP000271889"/>
    </source>
</evidence>
<keyword evidence="4" id="KW-1185">Reference proteome</keyword>
<evidence type="ECO:0000313" key="3">
    <source>
        <dbReference type="EMBL" id="VDK57531.1"/>
    </source>
</evidence>
<evidence type="ECO:0000256" key="1">
    <source>
        <dbReference type="SAM" id="Coils"/>
    </source>
</evidence>
<feature type="compositionally biased region" description="Basic and acidic residues" evidence="2">
    <location>
        <begin position="97"/>
        <end position="108"/>
    </location>
</feature>
<accession>A0A3P6SVG0</accession>
<proteinExistence type="predicted"/>
<dbReference type="AlphaFoldDB" id="A0A3P6SVG0"/>
<dbReference type="OrthoDB" id="10647875at2759"/>
<organism evidence="3 4">
    <name type="scientific">Cylicostephanus goldi</name>
    <name type="common">Nematode worm</name>
    <dbReference type="NCBI Taxonomy" id="71465"/>
    <lineage>
        <taxon>Eukaryota</taxon>
        <taxon>Metazoa</taxon>
        <taxon>Ecdysozoa</taxon>
        <taxon>Nematoda</taxon>
        <taxon>Chromadorea</taxon>
        <taxon>Rhabditida</taxon>
        <taxon>Rhabditina</taxon>
        <taxon>Rhabditomorpha</taxon>
        <taxon>Strongyloidea</taxon>
        <taxon>Strongylidae</taxon>
        <taxon>Cylicostephanus</taxon>
    </lineage>
</organism>
<feature type="region of interest" description="Disordered" evidence="2">
    <location>
        <begin position="88"/>
        <end position="108"/>
    </location>
</feature>
<gene>
    <name evidence="3" type="ORF">CGOC_LOCUS4020</name>
</gene>
<dbReference type="EMBL" id="UYRV01010588">
    <property type="protein sequence ID" value="VDK57531.1"/>
    <property type="molecule type" value="Genomic_DNA"/>
</dbReference>
<name>A0A3P6SVG0_CYLGO</name>
<dbReference type="Proteomes" id="UP000271889">
    <property type="component" value="Unassembled WGS sequence"/>
</dbReference>
<keyword evidence="1" id="KW-0175">Coiled coil</keyword>